<evidence type="ECO:0000313" key="8">
    <source>
        <dbReference type="EMBL" id="UNP28073.1"/>
    </source>
</evidence>
<reference evidence="8 9" key="1">
    <citation type="submission" date="2022-03" db="EMBL/GenBank/DDBJ databases">
        <title>Complete genome sequence of Lysobacter capsici VKM B-2533 and Lysobacter gummosus 10.1.1, promising sources of lytic agents.</title>
        <authorList>
            <person name="Tarlachkov S.V."/>
            <person name="Kudryakova I.V."/>
            <person name="Afoshin A.S."/>
            <person name="Leontyevskaya E.A."/>
            <person name="Leontyevskaya N.V."/>
        </authorList>
    </citation>
    <scope>NUCLEOTIDE SEQUENCE [LARGE SCALE GENOMIC DNA]</scope>
    <source>
        <strain evidence="8 9">10.1.1</strain>
    </source>
</reference>
<feature type="active site" evidence="6">
    <location>
        <position position="159"/>
    </location>
</feature>
<evidence type="ECO:0000256" key="6">
    <source>
        <dbReference type="PROSITE-ProRule" id="PRU01362"/>
    </source>
</evidence>
<evidence type="ECO:0000256" key="2">
    <source>
        <dbReference type="ARBA" id="ARBA00022676"/>
    </source>
</evidence>
<dbReference type="EMBL" id="CP093547">
    <property type="protein sequence ID" value="UNP28073.1"/>
    <property type="molecule type" value="Genomic_DNA"/>
</dbReference>
<protein>
    <submittedName>
        <fullName evidence="8">DUF4433 domain-containing protein</fullName>
    </submittedName>
</protein>
<keyword evidence="1 6" id="KW-1277">Toxin-antitoxin system</keyword>
<dbReference type="InterPro" id="IPR029494">
    <property type="entry name" value="DarT"/>
</dbReference>
<dbReference type="Pfam" id="PF14487">
    <property type="entry name" value="DarT"/>
    <property type="match status" value="1"/>
</dbReference>
<dbReference type="PROSITE" id="PS52018">
    <property type="entry name" value="DART"/>
    <property type="match status" value="1"/>
</dbReference>
<comment type="caution">
    <text evidence="6">Lacks conserved residue(s) required for the propagation of feature annotation.</text>
</comment>
<name>A0ABY3XDJ4_9GAMM</name>
<evidence type="ECO:0000256" key="1">
    <source>
        <dbReference type="ARBA" id="ARBA00022649"/>
    </source>
</evidence>
<evidence type="ECO:0000256" key="4">
    <source>
        <dbReference type="ARBA" id="ARBA00022695"/>
    </source>
</evidence>
<feature type="binding site" evidence="6">
    <location>
        <begin position="12"/>
        <end position="14"/>
    </location>
    <ligand>
        <name>NAD(+)</name>
        <dbReference type="ChEBI" id="CHEBI:57540"/>
    </ligand>
</feature>
<comment type="catalytic activity">
    <reaction evidence="6">
        <text>a thymidine in DNA + NAD(+) = an N-(ADP-alpha-D-ribosyl)-thymidine in DNA + nicotinamide + H(+)</text>
        <dbReference type="Rhea" id="RHEA:71651"/>
        <dbReference type="Rhea" id="RHEA-COMP:13556"/>
        <dbReference type="Rhea" id="RHEA-COMP:18051"/>
        <dbReference type="ChEBI" id="CHEBI:15378"/>
        <dbReference type="ChEBI" id="CHEBI:17154"/>
        <dbReference type="ChEBI" id="CHEBI:57540"/>
        <dbReference type="ChEBI" id="CHEBI:137386"/>
        <dbReference type="ChEBI" id="CHEBI:191199"/>
    </reaction>
</comment>
<feature type="binding site" evidence="6">
    <location>
        <position position="51"/>
    </location>
    <ligand>
        <name>NAD(+)</name>
        <dbReference type="ChEBI" id="CHEBI:57540"/>
    </ligand>
</feature>
<evidence type="ECO:0000256" key="3">
    <source>
        <dbReference type="ARBA" id="ARBA00022679"/>
    </source>
</evidence>
<keyword evidence="9" id="KW-1185">Reference proteome</keyword>
<evidence type="ECO:0000313" key="9">
    <source>
        <dbReference type="Proteomes" id="UP000829194"/>
    </source>
</evidence>
<keyword evidence="3 6" id="KW-0808">Transferase</keyword>
<gene>
    <name evidence="8" type="ORF">MOV92_16415</name>
</gene>
<keyword evidence="4 6" id="KW-0548">Nucleotidyltransferase</keyword>
<comment type="similarity">
    <text evidence="6">Belongs to the DarT ADP-ribosyltransferase family.</text>
</comment>
<dbReference type="Proteomes" id="UP000829194">
    <property type="component" value="Chromosome"/>
</dbReference>
<dbReference type="RefSeq" id="WP_083512583.1">
    <property type="nucleotide sequence ID" value="NZ_CP011131.1"/>
</dbReference>
<feature type="binding site" evidence="6">
    <location>
        <position position="29"/>
    </location>
    <ligand>
        <name>NAD(+)</name>
        <dbReference type="ChEBI" id="CHEBI:57540"/>
    </ligand>
</feature>
<evidence type="ECO:0000256" key="5">
    <source>
        <dbReference type="ARBA" id="ARBA00023125"/>
    </source>
</evidence>
<feature type="domain" description="DarT" evidence="7">
    <location>
        <begin position="8"/>
        <end position="177"/>
    </location>
</feature>
<feature type="active site" description="Proton acceptor" evidence="6">
    <location>
        <position position="51"/>
    </location>
</feature>
<proteinExistence type="inferred from homology"/>
<sequence>MPLHYPSVLLYHITEIANLPSIIQGGWLLSDARVASLAHEVIGHGHIKARRLTELTIPCCGNRFVGEFVPFYYCPRSPMLFTINQGNVGKPRGHQKEIVHLVTTVQNATGLNFPWAISDGNAGARGVLFNSEIEALDALDWGAIRTTNWAGLTRQKQAEFLVADYFPWSYIESPRFL</sequence>
<organism evidence="8 9">
    <name type="scientific">Lysobacter gummosus</name>
    <dbReference type="NCBI Taxonomy" id="262324"/>
    <lineage>
        <taxon>Bacteria</taxon>
        <taxon>Pseudomonadati</taxon>
        <taxon>Pseudomonadota</taxon>
        <taxon>Gammaproteobacteria</taxon>
        <taxon>Lysobacterales</taxon>
        <taxon>Lysobacteraceae</taxon>
        <taxon>Lysobacter</taxon>
    </lineage>
</organism>
<evidence type="ECO:0000259" key="7">
    <source>
        <dbReference type="PROSITE" id="PS52018"/>
    </source>
</evidence>
<keyword evidence="2 6" id="KW-0328">Glycosyltransferase</keyword>
<accession>A0ABY3XDJ4</accession>
<keyword evidence="5 6" id="KW-0238">DNA-binding</keyword>